<dbReference type="Gene3D" id="2.60.120.1140">
    <property type="entry name" value="Protein of unknown function DUF192"/>
    <property type="match status" value="1"/>
</dbReference>
<dbReference type="EMBL" id="LNTU01000012">
    <property type="protein sequence ID" value="KXF77823.1"/>
    <property type="molecule type" value="Genomic_DNA"/>
</dbReference>
<evidence type="ECO:0000313" key="2">
    <source>
        <dbReference type="EMBL" id="KXF77823.1"/>
    </source>
</evidence>
<name>A0A135HXD3_9HYPH</name>
<dbReference type="Proteomes" id="UP000070107">
    <property type="component" value="Unassembled WGS sequence"/>
</dbReference>
<dbReference type="RefSeq" id="WP_068881808.1">
    <property type="nucleotide sequence ID" value="NZ_LNTU01000012.1"/>
</dbReference>
<evidence type="ECO:0000256" key="1">
    <source>
        <dbReference type="SAM" id="SignalP"/>
    </source>
</evidence>
<evidence type="ECO:0008006" key="4">
    <source>
        <dbReference type="Google" id="ProtNLM"/>
    </source>
</evidence>
<sequence length="159" mass="17771">MPRFLTFFLLLFLVFPARAQTAEPMRLPVDEHPLVFETAKGKVSLGVEIADTDAERMRGLMYRTDFPDDRAMLFVFDQTRTVMMWMKNTPLPLDMVFVGRDGAIATIRENTEPFSEAIVSSVVPVDFVVELRAGVAKRLGLAVGDHVRHPAICGECAAQ</sequence>
<gene>
    <name evidence="2" type="ORF">ATN84_09720</name>
</gene>
<dbReference type="PANTHER" id="PTHR37953">
    <property type="entry name" value="UPF0127 PROTEIN MJ1496"/>
    <property type="match status" value="1"/>
</dbReference>
<dbReference type="InterPro" id="IPR038695">
    <property type="entry name" value="Saro_0823-like_sf"/>
</dbReference>
<keyword evidence="3" id="KW-1185">Reference proteome</keyword>
<organism evidence="2 3">
    <name type="scientific">Paramesorhizobium deserti</name>
    <dbReference type="NCBI Taxonomy" id="1494590"/>
    <lineage>
        <taxon>Bacteria</taxon>
        <taxon>Pseudomonadati</taxon>
        <taxon>Pseudomonadota</taxon>
        <taxon>Alphaproteobacteria</taxon>
        <taxon>Hyphomicrobiales</taxon>
        <taxon>Phyllobacteriaceae</taxon>
        <taxon>Paramesorhizobium</taxon>
    </lineage>
</organism>
<reference evidence="2 3" key="1">
    <citation type="submission" date="2015-11" db="EMBL/GenBank/DDBJ databases">
        <title>Draft genome sequence of Paramesorhizobium deserti A-3-E, a strain highly resistant to diverse beta-lactam antibiotics.</title>
        <authorList>
            <person name="Lv R."/>
            <person name="Yang X."/>
            <person name="Fang N."/>
            <person name="Guo J."/>
            <person name="Luo X."/>
            <person name="Peng F."/>
            <person name="Yang R."/>
            <person name="Cui Y."/>
            <person name="Fang C."/>
            <person name="Song Y."/>
        </authorList>
    </citation>
    <scope>NUCLEOTIDE SEQUENCE [LARGE SCALE GENOMIC DNA]</scope>
    <source>
        <strain evidence="2 3">A-3-E</strain>
    </source>
</reference>
<dbReference type="STRING" id="1494590.ATN84_09720"/>
<proteinExistence type="predicted"/>
<dbReference type="Pfam" id="PF02643">
    <property type="entry name" value="DUF192"/>
    <property type="match status" value="1"/>
</dbReference>
<dbReference type="InterPro" id="IPR003795">
    <property type="entry name" value="DUF192"/>
</dbReference>
<comment type="caution">
    <text evidence="2">The sequence shown here is derived from an EMBL/GenBank/DDBJ whole genome shotgun (WGS) entry which is preliminary data.</text>
</comment>
<evidence type="ECO:0000313" key="3">
    <source>
        <dbReference type="Proteomes" id="UP000070107"/>
    </source>
</evidence>
<dbReference type="OrthoDB" id="9808290at2"/>
<dbReference type="AlphaFoldDB" id="A0A135HXD3"/>
<dbReference type="PANTHER" id="PTHR37953:SF1">
    <property type="entry name" value="UPF0127 PROTEIN MJ1496"/>
    <property type="match status" value="1"/>
</dbReference>
<feature type="chain" id="PRO_5007465444" description="DUF192 domain-containing protein" evidence="1">
    <location>
        <begin position="20"/>
        <end position="159"/>
    </location>
</feature>
<accession>A0A135HXD3</accession>
<protein>
    <recommendedName>
        <fullName evidence="4">DUF192 domain-containing protein</fullName>
    </recommendedName>
</protein>
<feature type="signal peptide" evidence="1">
    <location>
        <begin position="1"/>
        <end position="19"/>
    </location>
</feature>
<keyword evidence="1" id="KW-0732">Signal</keyword>